<organism evidence="9 10">
    <name type="scientific">Candidatus Buchananbacteria bacterium CG10_big_fil_rev_8_21_14_0_10_33_19</name>
    <dbReference type="NCBI Taxonomy" id="1974525"/>
    <lineage>
        <taxon>Bacteria</taxon>
        <taxon>Candidatus Buchananiibacteriota</taxon>
    </lineage>
</organism>
<feature type="binding site" evidence="7">
    <location>
        <position position="214"/>
    </location>
    <ligand>
        <name>Zn(2+)</name>
        <dbReference type="ChEBI" id="CHEBI:29105"/>
        <label>2</label>
    </ligand>
</feature>
<feature type="binding site" evidence="7">
    <location>
        <position position="227"/>
    </location>
    <ligand>
        <name>Zn(2+)</name>
        <dbReference type="ChEBI" id="CHEBI:29105"/>
        <label>3</label>
    </ligand>
</feature>
<dbReference type="InterPro" id="IPR036237">
    <property type="entry name" value="Xyl_isomerase-like_sf"/>
</dbReference>
<evidence type="ECO:0000256" key="3">
    <source>
        <dbReference type="ARBA" id="ARBA00022763"/>
    </source>
</evidence>
<feature type="binding site" evidence="7">
    <location>
        <position position="229"/>
    </location>
    <ligand>
        <name>Zn(2+)</name>
        <dbReference type="ChEBI" id="CHEBI:29105"/>
        <label>3</label>
    </ligand>
</feature>
<name>A0A2H0W4U1_9BACT</name>
<feature type="binding site" evidence="7">
    <location>
        <position position="177"/>
    </location>
    <ligand>
        <name>Zn(2+)</name>
        <dbReference type="ChEBI" id="CHEBI:29105"/>
        <label>2</label>
    </ligand>
</feature>
<reference evidence="10" key="1">
    <citation type="submission" date="2017-09" db="EMBL/GenBank/DDBJ databases">
        <title>Depth-based differentiation of microbial function through sediment-hosted aquifers and enrichment of novel symbionts in the deep terrestrial subsurface.</title>
        <authorList>
            <person name="Probst A.J."/>
            <person name="Ladd B."/>
            <person name="Jarett J.K."/>
            <person name="Geller-Mcgrath D.E."/>
            <person name="Sieber C.M.K."/>
            <person name="Emerson J.B."/>
            <person name="Anantharaman K."/>
            <person name="Thomas B.C."/>
            <person name="Malmstrom R."/>
            <person name="Stieglmeier M."/>
            <person name="Klingl A."/>
            <person name="Woyke T."/>
            <person name="Ryan C.M."/>
            <person name="Banfield J.F."/>
        </authorList>
    </citation>
    <scope>NUCLEOTIDE SEQUENCE [LARGE SCALE GENOMIC DNA]</scope>
</reference>
<keyword evidence="4 7" id="KW-0378">Hydrolase</keyword>
<dbReference type="HAMAP" id="MF_00152">
    <property type="entry name" value="Nfo"/>
    <property type="match status" value="1"/>
</dbReference>
<evidence type="ECO:0000256" key="7">
    <source>
        <dbReference type="HAMAP-Rule" id="MF_00152"/>
    </source>
</evidence>
<comment type="function">
    <text evidence="7">Endonuclease IV plays a role in DNA repair. It cleaves phosphodiester bonds at apurinic or apyrimidinic (AP) sites, generating a 3'-hydroxyl group and a 5'-terminal sugar phosphate.</text>
</comment>
<dbReference type="GO" id="GO:0006284">
    <property type="term" value="P:base-excision repair"/>
    <property type="evidence" value="ECO:0007669"/>
    <property type="project" value="TreeGrafter"/>
</dbReference>
<dbReference type="GO" id="GO:0008833">
    <property type="term" value="F:deoxyribonuclease IV (phage-T4-induced) activity"/>
    <property type="evidence" value="ECO:0007669"/>
    <property type="project" value="UniProtKB-UniRule"/>
</dbReference>
<dbReference type="NCBIfam" id="TIGR00587">
    <property type="entry name" value="nfo"/>
    <property type="match status" value="1"/>
</dbReference>
<evidence type="ECO:0000256" key="1">
    <source>
        <dbReference type="ARBA" id="ARBA00005340"/>
    </source>
</evidence>
<dbReference type="PROSITE" id="PS00731">
    <property type="entry name" value="AP_NUCLEASE_F2_3"/>
    <property type="match status" value="1"/>
</dbReference>
<evidence type="ECO:0000313" key="10">
    <source>
        <dbReference type="Proteomes" id="UP000229056"/>
    </source>
</evidence>
<sequence length="280" mass="30818">MNIGAHVSAAGSLTLAPQRAKDIGCECFQFFSRSPQGGKASVITPDIAKQFKANMKEYKQVNCYIHAPYYINFASPDTRIYNSSINIIREELERGSVLGVKALMFHPGSSKESGSEKGLELVCEGLKKVLDGYKGGTKLLIEISAGAGNVIGDTFEEINKMINSRQLKKYRLGICFDTAHAFASGYDLSSPVAVKKTFTEFDKIVGIKNLKLIHANDSKVELNTKKDRHDNIGQGKIGKTGFLAIVKLANQYDIDMILETPGDNERAKDIMTLKSMRVKK</sequence>
<dbReference type="GO" id="GO:0003906">
    <property type="term" value="F:DNA-(apurinic or apyrimidinic site) endonuclease activity"/>
    <property type="evidence" value="ECO:0007669"/>
    <property type="project" value="TreeGrafter"/>
</dbReference>
<dbReference type="Gene3D" id="3.20.20.150">
    <property type="entry name" value="Divalent-metal-dependent TIM barrel enzymes"/>
    <property type="match status" value="1"/>
</dbReference>
<evidence type="ECO:0000313" key="9">
    <source>
        <dbReference type="EMBL" id="PIS06366.1"/>
    </source>
</evidence>
<evidence type="ECO:0000256" key="2">
    <source>
        <dbReference type="ARBA" id="ARBA00022723"/>
    </source>
</evidence>
<dbReference type="CDD" id="cd00019">
    <property type="entry name" value="AP2Ec"/>
    <property type="match status" value="1"/>
</dbReference>
<dbReference type="InterPro" id="IPR001719">
    <property type="entry name" value="AP_endonuc_2"/>
</dbReference>
<comment type="catalytic activity">
    <reaction evidence="7">
        <text>Endonucleolytic cleavage to 5'-phosphooligonucleotide end-products.</text>
        <dbReference type="EC" id="3.1.21.2"/>
    </reaction>
</comment>
<gene>
    <name evidence="7" type="primary">nfo</name>
    <name evidence="9" type="ORF">COT80_02255</name>
</gene>
<keyword evidence="5 7" id="KW-0862">Zinc</keyword>
<dbReference type="InterPro" id="IPR018246">
    <property type="entry name" value="AP_endonuc_F2_Zn_BS"/>
</dbReference>
<dbReference type="FunFam" id="3.20.20.150:FF:000001">
    <property type="entry name" value="Probable endonuclease 4"/>
    <property type="match status" value="1"/>
</dbReference>
<dbReference type="Pfam" id="PF01261">
    <property type="entry name" value="AP_endonuc_2"/>
    <property type="match status" value="1"/>
</dbReference>
<protein>
    <recommendedName>
        <fullName evidence="7">Probable endonuclease 4</fullName>
        <ecNumber evidence="7">3.1.21.2</ecNumber>
    </recommendedName>
    <alternativeName>
        <fullName evidence="7">Endodeoxyribonuclease IV</fullName>
    </alternativeName>
    <alternativeName>
        <fullName evidence="7">Endonuclease IV</fullName>
    </alternativeName>
</protein>
<dbReference type="Proteomes" id="UP000229056">
    <property type="component" value="Unassembled WGS sequence"/>
</dbReference>
<keyword evidence="6 7" id="KW-0234">DNA repair</keyword>
<evidence type="ECO:0000256" key="6">
    <source>
        <dbReference type="ARBA" id="ARBA00023204"/>
    </source>
</evidence>
<dbReference type="GO" id="GO:0008270">
    <property type="term" value="F:zinc ion binding"/>
    <property type="evidence" value="ECO:0007669"/>
    <property type="project" value="UniProtKB-UniRule"/>
</dbReference>
<dbReference type="EMBL" id="PEZY01000005">
    <property type="protein sequence ID" value="PIS06366.1"/>
    <property type="molecule type" value="Genomic_DNA"/>
</dbReference>
<dbReference type="EC" id="3.1.21.2" evidence="7"/>
<dbReference type="SUPFAM" id="SSF51658">
    <property type="entry name" value="Xylose isomerase-like"/>
    <property type="match status" value="1"/>
</dbReference>
<keyword evidence="3 7" id="KW-0227">DNA damage</keyword>
<comment type="cofactor">
    <cofactor evidence="7">
        <name>Zn(2+)</name>
        <dbReference type="ChEBI" id="CHEBI:29105"/>
    </cofactor>
    <text evidence="7">Binds 3 Zn(2+) ions.</text>
</comment>
<dbReference type="PANTHER" id="PTHR21445">
    <property type="entry name" value="ENDONUCLEASE IV ENDODEOXYRIBONUCLEASE IV"/>
    <property type="match status" value="1"/>
</dbReference>
<feature type="binding site" evidence="7">
    <location>
        <position position="106"/>
    </location>
    <ligand>
        <name>Zn(2+)</name>
        <dbReference type="ChEBI" id="CHEBI:29105"/>
        <label>1</label>
    </ligand>
</feature>
<dbReference type="SMART" id="SM00518">
    <property type="entry name" value="AP2Ec"/>
    <property type="match status" value="1"/>
</dbReference>
<dbReference type="GO" id="GO:0003677">
    <property type="term" value="F:DNA binding"/>
    <property type="evidence" value="ECO:0007669"/>
    <property type="project" value="InterPro"/>
</dbReference>
<feature type="binding site" evidence="7">
    <location>
        <position position="142"/>
    </location>
    <ligand>
        <name>Zn(2+)</name>
        <dbReference type="ChEBI" id="CHEBI:29105"/>
        <label>2</label>
    </ligand>
</feature>
<comment type="similarity">
    <text evidence="1 7">Belongs to the AP endonuclease 2 family.</text>
</comment>
<dbReference type="GO" id="GO:0008081">
    <property type="term" value="F:phosphoric diester hydrolase activity"/>
    <property type="evidence" value="ECO:0007669"/>
    <property type="project" value="TreeGrafter"/>
</dbReference>
<keyword evidence="2 7" id="KW-0479">Metal-binding</keyword>
<comment type="caution">
    <text evidence="9">The sequence shown here is derived from an EMBL/GenBank/DDBJ whole genome shotgun (WGS) entry which is preliminary data.</text>
</comment>
<feature type="binding site" evidence="7">
    <location>
        <position position="180"/>
    </location>
    <ligand>
        <name>Zn(2+)</name>
        <dbReference type="ChEBI" id="CHEBI:29105"/>
        <label>3</label>
    </ligand>
</feature>
<keyword evidence="7" id="KW-0255">Endonuclease</keyword>
<feature type="binding site" evidence="7">
    <location>
        <position position="142"/>
    </location>
    <ligand>
        <name>Zn(2+)</name>
        <dbReference type="ChEBI" id="CHEBI:29105"/>
        <label>1</label>
    </ligand>
</feature>
<dbReference type="InterPro" id="IPR013022">
    <property type="entry name" value="Xyl_isomerase-like_TIM-brl"/>
</dbReference>
<feature type="binding site" evidence="7">
    <location>
        <position position="66"/>
    </location>
    <ligand>
        <name>Zn(2+)</name>
        <dbReference type="ChEBI" id="CHEBI:29105"/>
        <label>1</label>
    </ligand>
</feature>
<dbReference type="PROSITE" id="PS51432">
    <property type="entry name" value="AP_NUCLEASE_F2_4"/>
    <property type="match status" value="1"/>
</dbReference>
<accession>A0A2H0W4U1</accession>
<dbReference type="AlphaFoldDB" id="A0A2H0W4U1"/>
<feature type="binding site" evidence="7">
    <location>
        <position position="259"/>
    </location>
    <ligand>
        <name>Zn(2+)</name>
        <dbReference type="ChEBI" id="CHEBI:29105"/>
        <label>2</label>
    </ligand>
</feature>
<evidence type="ECO:0000259" key="8">
    <source>
        <dbReference type="Pfam" id="PF01261"/>
    </source>
</evidence>
<evidence type="ECO:0000256" key="5">
    <source>
        <dbReference type="ARBA" id="ARBA00022833"/>
    </source>
</evidence>
<feature type="domain" description="Xylose isomerase-like TIM barrel" evidence="8">
    <location>
        <begin position="18"/>
        <end position="268"/>
    </location>
</feature>
<keyword evidence="7" id="KW-0540">Nuclease</keyword>
<proteinExistence type="inferred from homology"/>
<dbReference type="PANTHER" id="PTHR21445:SF0">
    <property type="entry name" value="APURINIC-APYRIMIDINIC ENDONUCLEASE"/>
    <property type="match status" value="1"/>
</dbReference>
<evidence type="ECO:0000256" key="4">
    <source>
        <dbReference type="ARBA" id="ARBA00022801"/>
    </source>
</evidence>